<dbReference type="RefSeq" id="WP_134510393.1">
    <property type="nucleotide sequence ID" value="NZ_SOFM01000043.1"/>
</dbReference>
<evidence type="ECO:0000313" key="2">
    <source>
        <dbReference type="EMBL" id="TFC01229.1"/>
    </source>
</evidence>
<feature type="domain" description="Sugar 3,4-ketoisomerase QdtA cupin" evidence="1">
    <location>
        <begin position="21"/>
        <end position="146"/>
    </location>
</feature>
<dbReference type="InterPro" id="IPR008894">
    <property type="entry name" value="QdtA_cupin_dom"/>
</dbReference>
<comment type="caution">
    <text evidence="2">The sequence shown here is derived from an EMBL/GenBank/DDBJ whole genome shotgun (WGS) entry which is preliminary data.</text>
</comment>
<dbReference type="Gene3D" id="2.60.120.10">
    <property type="entry name" value="Jelly Rolls"/>
    <property type="match status" value="1"/>
</dbReference>
<dbReference type="SUPFAM" id="SSF51182">
    <property type="entry name" value="RmlC-like cupins"/>
    <property type="match status" value="1"/>
</dbReference>
<dbReference type="CDD" id="cd20292">
    <property type="entry name" value="cupin_QdtA-like"/>
    <property type="match status" value="1"/>
</dbReference>
<dbReference type="EMBL" id="SOFM01000043">
    <property type="protein sequence ID" value="TFC01229.1"/>
    <property type="molecule type" value="Genomic_DNA"/>
</dbReference>
<dbReference type="InterPro" id="IPR011051">
    <property type="entry name" value="RmlC_Cupin_sf"/>
</dbReference>
<protein>
    <submittedName>
        <fullName evidence="2">WxcM-like domain-containing protein</fullName>
    </submittedName>
</protein>
<accession>A0A4R8W408</accession>
<sequence length="149" mass="16568">MTDLESPTLVDVTAADWATPTLIDVPEVRDELGALGVVEKDSPFPFPVKRVYFLYDVPSNAVRGSHAHKDLYQLIVAVSGSFQVDLDDGFTKSRFVLNSPNKGLTIPPGYWRTLRDFSAGSAALVFASEEYNPGDYIRDYDEFVKWTTA</sequence>
<name>A0A4R8W408_9MICO</name>
<keyword evidence="3" id="KW-1185">Reference proteome</keyword>
<organism evidence="2 3">
    <name type="scientific">Cryobacterium mannosilyticum</name>
    <dbReference type="NCBI Taxonomy" id="1259190"/>
    <lineage>
        <taxon>Bacteria</taxon>
        <taxon>Bacillati</taxon>
        <taxon>Actinomycetota</taxon>
        <taxon>Actinomycetes</taxon>
        <taxon>Micrococcales</taxon>
        <taxon>Microbacteriaceae</taxon>
        <taxon>Cryobacterium</taxon>
    </lineage>
</organism>
<dbReference type="AlphaFoldDB" id="A0A4R8W408"/>
<dbReference type="Proteomes" id="UP000297643">
    <property type="component" value="Unassembled WGS sequence"/>
</dbReference>
<dbReference type="Pfam" id="PF05523">
    <property type="entry name" value="FdtA"/>
    <property type="match status" value="1"/>
</dbReference>
<gene>
    <name evidence="2" type="ORF">E3O32_13795</name>
</gene>
<dbReference type="InterPro" id="IPR014710">
    <property type="entry name" value="RmlC-like_jellyroll"/>
</dbReference>
<evidence type="ECO:0000259" key="1">
    <source>
        <dbReference type="Pfam" id="PF05523"/>
    </source>
</evidence>
<proteinExistence type="predicted"/>
<evidence type="ECO:0000313" key="3">
    <source>
        <dbReference type="Proteomes" id="UP000297643"/>
    </source>
</evidence>
<reference evidence="2 3" key="1">
    <citation type="submission" date="2019-03" db="EMBL/GenBank/DDBJ databases">
        <title>Genomics of glacier-inhabiting Cryobacterium strains.</title>
        <authorList>
            <person name="Liu Q."/>
            <person name="Xin Y.-H."/>
        </authorList>
    </citation>
    <scope>NUCLEOTIDE SEQUENCE [LARGE SCALE GENOMIC DNA]</scope>
    <source>
        <strain evidence="2 3">RHLT2-21</strain>
    </source>
</reference>